<name>A0A267MJM5_9FIRM</name>
<dbReference type="Pfam" id="PF03553">
    <property type="entry name" value="Na_H_antiporter"/>
    <property type="match status" value="1"/>
</dbReference>
<dbReference type="InterPro" id="IPR052180">
    <property type="entry name" value="NhaC_Na-H+_Antiporter"/>
</dbReference>
<proteinExistence type="inferred from homology"/>
<feature type="transmembrane region" description="Helical" evidence="9">
    <location>
        <begin position="336"/>
        <end position="360"/>
    </location>
</feature>
<keyword evidence="12" id="KW-1185">Reference proteome</keyword>
<dbReference type="GO" id="GO:0005886">
    <property type="term" value="C:plasma membrane"/>
    <property type="evidence" value="ECO:0007669"/>
    <property type="project" value="UniProtKB-SubCell"/>
</dbReference>
<dbReference type="PANTHER" id="PTHR33451:SF3">
    <property type="entry name" value="MALATE-2H(+)_NA(+)-LACTATE ANTIPORTER"/>
    <property type="match status" value="1"/>
</dbReference>
<feature type="transmembrane region" description="Helical" evidence="9">
    <location>
        <begin position="245"/>
        <end position="267"/>
    </location>
</feature>
<keyword evidence="6 9" id="KW-1133">Transmembrane helix</keyword>
<feature type="transmembrane region" description="Helical" evidence="9">
    <location>
        <begin position="220"/>
        <end position="239"/>
    </location>
</feature>
<comment type="subcellular location">
    <subcellularLocation>
        <location evidence="1">Cell membrane</location>
        <topology evidence="1">Multi-pass membrane protein</topology>
    </subcellularLocation>
</comment>
<organism evidence="11 12">
    <name type="scientific">Anaeromicrobium sediminis</name>
    <dbReference type="NCBI Taxonomy" id="1478221"/>
    <lineage>
        <taxon>Bacteria</taxon>
        <taxon>Bacillati</taxon>
        <taxon>Bacillota</taxon>
        <taxon>Clostridia</taxon>
        <taxon>Peptostreptococcales</taxon>
        <taxon>Thermotaleaceae</taxon>
        <taxon>Anaeromicrobium</taxon>
    </lineage>
</organism>
<evidence type="ECO:0000256" key="9">
    <source>
        <dbReference type="SAM" id="Phobius"/>
    </source>
</evidence>
<keyword evidence="3" id="KW-0050">Antiport</keyword>
<dbReference type="InterPro" id="IPR018461">
    <property type="entry name" value="Na/H_Antiport_NhaC-like_C"/>
</dbReference>
<evidence type="ECO:0000256" key="8">
    <source>
        <dbReference type="ARBA" id="ARBA00038435"/>
    </source>
</evidence>
<evidence type="ECO:0000256" key="1">
    <source>
        <dbReference type="ARBA" id="ARBA00004651"/>
    </source>
</evidence>
<feature type="transmembrane region" description="Helical" evidence="9">
    <location>
        <begin position="381"/>
        <end position="402"/>
    </location>
</feature>
<feature type="transmembrane region" description="Helical" evidence="9">
    <location>
        <begin position="99"/>
        <end position="119"/>
    </location>
</feature>
<gene>
    <name evidence="11" type="ORF">CCE28_11410</name>
</gene>
<dbReference type="PANTHER" id="PTHR33451">
    <property type="entry name" value="MALATE-2H(+)/NA(+)-LACTATE ANTIPORTER"/>
    <property type="match status" value="1"/>
</dbReference>
<feature type="transmembrane region" description="Helical" evidence="9">
    <location>
        <begin position="288"/>
        <end position="316"/>
    </location>
</feature>
<keyword evidence="2" id="KW-0813">Transport</keyword>
<evidence type="ECO:0000313" key="11">
    <source>
        <dbReference type="EMBL" id="PAB59118.1"/>
    </source>
</evidence>
<dbReference type="AlphaFoldDB" id="A0A267MJM5"/>
<dbReference type="OrthoDB" id="9762978at2"/>
<evidence type="ECO:0000259" key="10">
    <source>
        <dbReference type="Pfam" id="PF03553"/>
    </source>
</evidence>
<dbReference type="EMBL" id="NIBG01000009">
    <property type="protein sequence ID" value="PAB59118.1"/>
    <property type="molecule type" value="Genomic_DNA"/>
</dbReference>
<reference evidence="11 12" key="1">
    <citation type="submission" date="2017-06" db="EMBL/GenBank/DDBJ databases">
        <title>Draft genome sequence of anaerobic fermentative bacterium Anaeromicrobium sediminis DY2726D isolated from West Pacific Ocean sediments.</title>
        <authorList>
            <person name="Zeng X."/>
        </authorList>
    </citation>
    <scope>NUCLEOTIDE SEQUENCE [LARGE SCALE GENOMIC DNA]</scope>
    <source>
        <strain evidence="11 12">DY2726D</strain>
    </source>
</reference>
<sequence>MDLLLGILLVFCSLIISIWKGFFIAYPLLIALLTFSYISMRRGYSFKSILAMAYSGVKKALIVLKIFLLIGAITSVWMASGTVAGIVYYGIKYMNPNYFILYAFLISSLMSFLLGTAFGTTSTVGVALIIMAKGGGIDLSVAAGAIIGGAYFGDRCSPMSSSANLVANLTDTNLYTNIRSMFKTGTIPYIVSMILYLVLSLRMPLTIVGSSIDNQILNTFNISFIVLLPALAILALSIFKVDVKISMVVSIIIATFISIFIQGYDFLNLIKYMTLGFKLDTSNPLYDILAGGGIIPMYKAQIIVFISCSLGGILSGTNLLSNIDDLLLRAKNSLQLFLYTIVVSIITGALGSNQTISVVLTNELMKKTYNKKGSSNYDLSINLENTAIVLTPLIPWNIAAFVPATTLGVSNIDFIPYAFYLYLIPIFSIIHYTLKEKNHNSIKRAAL</sequence>
<dbReference type="Proteomes" id="UP000216024">
    <property type="component" value="Unassembled WGS sequence"/>
</dbReference>
<feature type="transmembrane region" description="Helical" evidence="9">
    <location>
        <begin position="126"/>
        <end position="152"/>
    </location>
</feature>
<feature type="transmembrane region" description="Helical" evidence="9">
    <location>
        <begin position="414"/>
        <end position="434"/>
    </location>
</feature>
<feature type="domain" description="Na+/H+ antiporter NhaC-like C-terminal" evidence="10">
    <location>
        <begin position="149"/>
        <end position="430"/>
    </location>
</feature>
<evidence type="ECO:0000313" key="12">
    <source>
        <dbReference type="Proteomes" id="UP000216024"/>
    </source>
</evidence>
<evidence type="ECO:0000256" key="4">
    <source>
        <dbReference type="ARBA" id="ARBA00022475"/>
    </source>
</evidence>
<evidence type="ECO:0000256" key="3">
    <source>
        <dbReference type="ARBA" id="ARBA00022449"/>
    </source>
</evidence>
<keyword evidence="5 9" id="KW-0812">Transmembrane</keyword>
<feature type="transmembrane region" description="Helical" evidence="9">
    <location>
        <begin position="187"/>
        <end position="208"/>
    </location>
</feature>
<protein>
    <submittedName>
        <fullName evidence="11">Sodium:proton antiporter</fullName>
    </submittedName>
</protein>
<evidence type="ECO:0000256" key="2">
    <source>
        <dbReference type="ARBA" id="ARBA00022448"/>
    </source>
</evidence>
<feature type="transmembrane region" description="Helical" evidence="9">
    <location>
        <begin position="60"/>
        <end position="79"/>
    </location>
</feature>
<accession>A0A267MJM5</accession>
<dbReference type="GO" id="GO:0015297">
    <property type="term" value="F:antiporter activity"/>
    <property type="evidence" value="ECO:0007669"/>
    <property type="project" value="UniProtKB-KW"/>
</dbReference>
<evidence type="ECO:0000256" key="6">
    <source>
        <dbReference type="ARBA" id="ARBA00022989"/>
    </source>
</evidence>
<feature type="transmembrane region" description="Helical" evidence="9">
    <location>
        <begin position="6"/>
        <end position="39"/>
    </location>
</feature>
<evidence type="ECO:0000256" key="5">
    <source>
        <dbReference type="ARBA" id="ARBA00022692"/>
    </source>
</evidence>
<comment type="similarity">
    <text evidence="8">Belongs to the NhaC Na(+)/H(+) (TC 2.A.35) antiporter family.</text>
</comment>
<dbReference type="RefSeq" id="WP_095133848.1">
    <property type="nucleotide sequence ID" value="NZ_NIBG01000009.1"/>
</dbReference>
<keyword evidence="7 9" id="KW-0472">Membrane</keyword>
<keyword evidence="4" id="KW-1003">Cell membrane</keyword>
<comment type="caution">
    <text evidence="11">The sequence shown here is derived from an EMBL/GenBank/DDBJ whole genome shotgun (WGS) entry which is preliminary data.</text>
</comment>
<evidence type="ECO:0000256" key="7">
    <source>
        <dbReference type="ARBA" id="ARBA00023136"/>
    </source>
</evidence>